<dbReference type="Proteomes" id="UP000186817">
    <property type="component" value="Unassembled WGS sequence"/>
</dbReference>
<reference evidence="1 2" key="1">
    <citation type="submission" date="2016-02" db="EMBL/GenBank/DDBJ databases">
        <title>Genome analysis of coral dinoflagellate symbionts highlights evolutionary adaptations to a symbiotic lifestyle.</title>
        <authorList>
            <person name="Aranda M."/>
            <person name="Li Y."/>
            <person name="Liew Y.J."/>
            <person name="Baumgarten S."/>
            <person name="Simakov O."/>
            <person name="Wilson M."/>
            <person name="Piel J."/>
            <person name="Ashoor H."/>
            <person name="Bougouffa S."/>
            <person name="Bajic V.B."/>
            <person name="Ryu T."/>
            <person name="Ravasi T."/>
            <person name="Bayer T."/>
            <person name="Micklem G."/>
            <person name="Kim H."/>
            <person name="Bhak J."/>
            <person name="Lajeunesse T.C."/>
            <person name="Voolstra C.R."/>
        </authorList>
    </citation>
    <scope>NUCLEOTIDE SEQUENCE [LARGE SCALE GENOMIC DNA]</scope>
    <source>
        <strain evidence="1 2">CCMP2467</strain>
    </source>
</reference>
<evidence type="ECO:0000313" key="1">
    <source>
        <dbReference type="EMBL" id="OLP82152.1"/>
    </source>
</evidence>
<organism evidence="1 2">
    <name type="scientific">Symbiodinium microadriaticum</name>
    <name type="common">Dinoflagellate</name>
    <name type="synonym">Zooxanthella microadriatica</name>
    <dbReference type="NCBI Taxonomy" id="2951"/>
    <lineage>
        <taxon>Eukaryota</taxon>
        <taxon>Sar</taxon>
        <taxon>Alveolata</taxon>
        <taxon>Dinophyceae</taxon>
        <taxon>Suessiales</taxon>
        <taxon>Symbiodiniaceae</taxon>
        <taxon>Symbiodinium</taxon>
    </lineage>
</organism>
<accession>A0A1Q9CGU3</accession>
<comment type="caution">
    <text evidence="1">The sequence shown here is derived from an EMBL/GenBank/DDBJ whole genome shotgun (WGS) entry which is preliminary data.</text>
</comment>
<dbReference type="EMBL" id="LSRX01001219">
    <property type="protein sequence ID" value="OLP82152.1"/>
    <property type="molecule type" value="Genomic_DNA"/>
</dbReference>
<protein>
    <submittedName>
        <fullName evidence="1">Uncharacterized protein</fullName>
    </submittedName>
</protein>
<dbReference type="AlphaFoldDB" id="A0A1Q9CGU3"/>
<keyword evidence="2" id="KW-1185">Reference proteome</keyword>
<name>A0A1Q9CGU3_SYMMI</name>
<gene>
    <name evidence="1" type="ORF">AK812_SmicGene37198</name>
</gene>
<proteinExistence type="predicted"/>
<sequence length="237" mass="26714">MLQSMPPDVDKPLEFAMNYMQAFSVALHILKRYLAHAELPGGFIHGLMLNVLIWDQYPPTIDETPQYASNIMDGTTPIEHYVREVQFCCDTKNIGITKNQDTSFPLHDTSVSAREEAEEILRAAYIAAIVEVMKLISRAPIVSINHDLRFIQNASQLLCHRGVLNGLEAIGGYLALELRIPGCVVVQGSSFWRKLVSSLTDNESGTLMQPKQWKIETHICITSRRLPCTRNTSFARR</sequence>
<evidence type="ECO:0000313" key="2">
    <source>
        <dbReference type="Proteomes" id="UP000186817"/>
    </source>
</evidence>